<dbReference type="Pfam" id="PF00650">
    <property type="entry name" value="CRAL_TRIO"/>
    <property type="match status" value="1"/>
</dbReference>
<dbReference type="InterPro" id="IPR036273">
    <property type="entry name" value="CRAL/TRIO_N_dom_sf"/>
</dbReference>
<dbReference type="CDD" id="cd00170">
    <property type="entry name" value="SEC14"/>
    <property type="match status" value="1"/>
</dbReference>
<evidence type="ECO:0000259" key="1">
    <source>
        <dbReference type="PROSITE" id="PS50191"/>
    </source>
</evidence>
<sequence>MMALASARAVRVRSTRACRRSTNASRGGAVARSAAPPSTGLVLDVFDHALVRDGARKMREINPEAFANEPDWVLEWFLRDRKLDADKASEKCTKYVAWRSNDGYDRVELERSREVDEEAATGKAVLLDETDAMDRPVIYVTLTKHEVETRELARTCKLCVRLVDEALERERAKGAGSSETMMCVFDLRGFTMKNADIDFVKFFIKCIFDYFPKRISQVLLIEPPWVFTPVWQIIKPLMGKYAALVKQVKASEAKAYFKEGSSVF</sequence>
<dbReference type="Gene3D" id="3.40.525.10">
    <property type="entry name" value="CRAL-TRIO lipid binding domain"/>
    <property type="match status" value="1"/>
</dbReference>
<dbReference type="PROSITE" id="PS50191">
    <property type="entry name" value="CRAL_TRIO"/>
    <property type="match status" value="1"/>
</dbReference>
<dbReference type="AlphaFoldDB" id="A0A1Y5I2D4"/>
<name>A0A1Y5I2D4_OSTTA</name>
<reference evidence="2" key="1">
    <citation type="submission" date="2017-04" db="EMBL/GenBank/DDBJ databases">
        <title>Population genomics of picophytoplankton unveils novel chromosome hypervariability.</title>
        <authorList>
            <consortium name="DOE Joint Genome Institute"/>
            <person name="Blanc-Mathieu R."/>
            <person name="Krasovec M."/>
            <person name="Hebrard M."/>
            <person name="Yau S."/>
            <person name="Desgranges E."/>
            <person name="Martin J."/>
            <person name="Schackwitz W."/>
            <person name="Kuo A."/>
            <person name="Salin G."/>
            <person name="Donnadieu C."/>
            <person name="Desdevises Y."/>
            <person name="Sanchez-Ferandin S."/>
            <person name="Moreau H."/>
            <person name="Rivals E."/>
            <person name="Grigoriev I.V."/>
            <person name="Grimsley N."/>
            <person name="Eyre-Walker A."/>
            <person name="Piganeau G."/>
        </authorList>
    </citation>
    <scope>NUCLEOTIDE SEQUENCE [LARGE SCALE GENOMIC DNA]</scope>
    <source>
        <strain evidence="2">RCC 1115</strain>
    </source>
</reference>
<dbReference type="InterPro" id="IPR001251">
    <property type="entry name" value="CRAL-TRIO_dom"/>
</dbReference>
<gene>
    <name evidence="2" type="ORF">BE221DRAFT_23893</name>
</gene>
<evidence type="ECO:0000313" key="2">
    <source>
        <dbReference type="EMBL" id="OUS43659.1"/>
    </source>
</evidence>
<dbReference type="SUPFAM" id="SSF46938">
    <property type="entry name" value="CRAL/TRIO N-terminal domain"/>
    <property type="match status" value="1"/>
</dbReference>
<dbReference type="PANTHER" id="PTHR47556:SF1">
    <property type="entry name" value="SEC14P-LIKE PHOSPHATIDYLINOSITOL TRANSFER FAMILY PROTEIN"/>
    <property type="match status" value="1"/>
</dbReference>
<dbReference type="EMBL" id="KZ155830">
    <property type="protein sequence ID" value="OUS43659.1"/>
    <property type="molecule type" value="Genomic_DNA"/>
</dbReference>
<dbReference type="SUPFAM" id="SSF52087">
    <property type="entry name" value="CRAL/TRIO domain"/>
    <property type="match status" value="1"/>
</dbReference>
<feature type="domain" description="CRAL-TRIO" evidence="1">
    <location>
        <begin position="114"/>
        <end position="264"/>
    </location>
</feature>
<proteinExistence type="predicted"/>
<protein>
    <submittedName>
        <fullName evidence="2">SEC14 cytosolic factor-like protein</fullName>
    </submittedName>
</protein>
<organism evidence="2">
    <name type="scientific">Ostreococcus tauri</name>
    <name type="common">Marine green alga</name>
    <dbReference type="NCBI Taxonomy" id="70448"/>
    <lineage>
        <taxon>Eukaryota</taxon>
        <taxon>Viridiplantae</taxon>
        <taxon>Chlorophyta</taxon>
        <taxon>Mamiellophyceae</taxon>
        <taxon>Mamiellales</taxon>
        <taxon>Bathycoccaceae</taxon>
        <taxon>Ostreococcus</taxon>
    </lineage>
</organism>
<dbReference type="InterPro" id="IPR036865">
    <property type="entry name" value="CRAL-TRIO_dom_sf"/>
</dbReference>
<dbReference type="SMART" id="SM00516">
    <property type="entry name" value="SEC14"/>
    <property type="match status" value="1"/>
</dbReference>
<dbReference type="PANTHER" id="PTHR47556">
    <property type="entry name" value="SEC14P-LIKE PHOSPHATIDYLINOSITOL TRANSFER FAMILY PROTEIN"/>
    <property type="match status" value="1"/>
</dbReference>
<dbReference type="eggNOG" id="KOG1470">
    <property type="taxonomic scope" value="Eukaryota"/>
</dbReference>
<dbReference type="Proteomes" id="UP000195557">
    <property type="component" value="Unassembled WGS sequence"/>
</dbReference>
<accession>A0A1Y5I2D4</accession>